<proteinExistence type="predicted"/>
<reference evidence="1" key="1">
    <citation type="submission" date="2014-05" db="EMBL/GenBank/DDBJ databases">
        <authorList>
            <person name="Chronopoulou M."/>
        </authorList>
    </citation>
    <scope>NUCLEOTIDE SEQUENCE</scope>
    <source>
        <tissue evidence="1">Whole organism</tissue>
    </source>
</reference>
<dbReference type="AlphaFoldDB" id="A0A0K2V5K6"/>
<protein>
    <submittedName>
        <fullName evidence="1">Uncharacterized protein</fullName>
    </submittedName>
</protein>
<evidence type="ECO:0000313" key="1">
    <source>
        <dbReference type="EMBL" id="CDW45784.1"/>
    </source>
</evidence>
<name>A0A0K2V5K6_LEPSM</name>
<sequence length="62" mass="7501">ININYRAHVNRYVYHTVAILRKRIPEAYFYVIATYLIIISDENRVYYGHVKKTNINNRKLTN</sequence>
<dbReference type="EMBL" id="HACA01028423">
    <property type="protein sequence ID" value="CDW45784.1"/>
    <property type="molecule type" value="Transcribed_RNA"/>
</dbReference>
<organism evidence="1">
    <name type="scientific">Lepeophtheirus salmonis</name>
    <name type="common">Salmon louse</name>
    <name type="synonym">Caligus salmonis</name>
    <dbReference type="NCBI Taxonomy" id="72036"/>
    <lineage>
        <taxon>Eukaryota</taxon>
        <taxon>Metazoa</taxon>
        <taxon>Ecdysozoa</taxon>
        <taxon>Arthropoda</taxon>
        <taxon>Crustacea</taxon>
        <taxon>Multicrustacea</taxon>
        <taxon>Hexanauplia</taxon>
        <taxon>Copepoda</taxon>
        <taxon>Siphonostomatoida</taxon>
        <taxon>Caligidae</taxon>
        <taxon>Lepeophtheirus</taxon>
    </lineage>
</organism>
<accession>A0A0K2V5K6</accession>
<feature type="non-terminal residue" evidence="1">
    <location>
        <position position="1"/>
    </location>
</feature>